<dbReference type="GO" id="GO:0006465">
    <property type="term" value="P:signal peptide processing"/>
    <property type="evidence" value="ECO:0007669"/>
    <property type="project" value="InterPro"/>
</dbReference>
<dbReference type="SUPFAM" id="SSF51306">
    <property type="entry name" value="LexA/Signal peptidase"/>
    <property type="match status" value="1"/>
</dbReference>
<dbReference type="InterPro" id="IPR019533">
    <property type="entry name" value="Peptidase_S26"/>
</dbReference>
<evidence type="ECO:0000256" key="1">
    <source>
        <dbReference type="ARBA" id="ARBA00009370"/>
    </source>
</evidence>
<proteinExistence type="inferred from homology"/>
<protein>
    <submittedName>
        <fullName evidence="5">Signal peptidase I T</fullName>
        <ecNumber evidence="5">3.4.21.89</ecNumber>
    </submittedName>
</protein>
<dbReference type="InterPro" id="IPR036286">
    <property type="entry name" value="LexA/Signal_pep-like_sf"/>
</dbReference>
<reference evidence="5" key="1">
    <citation type="submission" date="2019-08" db="EMBL/GenBank/DDBJ databases">
        <authorList>
            <person name="Kucharzyk K."/>
            <person name="Murdoch R.W."/>
            <person name="Higgins S."/>
            <person name="Loffler F."/>
        </authorList>
    </citation>
    <scope>NUCLEOTIDE SEQUENCE</scope>
</reference>
<dbReference type="PRINTS" id="PR00727">
    <property type="entry name" value="LEADERPTASE"/>
</dbReference>
<dbReference type="EMBL" id="VSSQ01035441">
    <property type="protein sequence ID" value="MPM87653.1"/>
    <property type="molecule type" value="Genomic_DNA"/>
</dbReference>
<dbReference type="Gene3D" id="2.10.109.10">
    <property type="entry name" value="Umud Fragment, subunit A"/>
    <property type="match status" value="1"/>
</dbReference>
<keyword evidence="3" id="KW-0472">Membrane</keyword>
<dbReference type="Pfam" id="PF10502">
    <property type="entry name" value="Peptidase_S26"/>
    <property type="match status" value="1"/>
</dbReference>
<dbReference type="PANTHER" id="PTHR43390">
    <property type="entry name" value="SIGNAL PEPTIDASE I"/>
    <property type="match status" value="1"/>
</dbReference>
<dbReference type="GO" id="GO:0004252">
    <property type="term" value="F:serine-type endopeptidase activity"/>
    <property type="evidence" value="ECO:0007669"/>
    <property type="project" value="InterPro"/>
</dbReference>
<name>A0A645DFQ0_9ZZZZ</name>
<dbReference type="CDD" id="cd06462">
    <property type="entry name" value="Peptidase_S24_S26"/>
    <property type="match status" value="1"/>
</dbReference>
<accession>A0A645DFQ0</accession>
<comment type="caution">
    <text evidence="5">The sequence shown here is derived from an EMBL/GenBank/DDBJ whole genome shotgun (WGS) entry which is preliminary data.</text>
</comment>
<feature type="domain" description="Peptidase S26" evidence="4">
    <location>
        <begin position="30"/>
        <end position="170"/>
    </location>
</feature>
<gene>
    <name evidence="5" type="primary">sipT_8</name>
    <name evidence="5" type="ORF">SDC9_134753</name>
</gene>
<keyword evidence="2 5" id="KW-0378">Hydrolase</keyword>
<dbReference type="PANTHER" id="PTHR43390:SF1">
    <property type="entry name" value="CHLOROPLAST PROCESSING PEPTIDASE"/>
    <property type="match status" value="1"/>
</dbReference>
<dbReference type="EC" id="3.4.21.89" evidence="5"/>
<dbReference type="NCBIfam" id="TIGR02227">
    <property type="entry name" value="sigpep_I_bact"/>
    <property type="match status" value="1"/>
</dbReference>
<dbReference type="PROSITE" id="PS00760">
    <property type="entry name" value="SPASE_I_2"/>
    <property type="match status" value="1"/>
</dbReference>
<comment type="similarity">
    <text evidence="1">Belongs to the peptidase S26 family.</text>
</comment>
<organism evidence="5">
    <name type="scientific">bioreactor metagenome</name>
    <dbReference type="NCBI Taxonomy" id="1076179"/>
    <lineage>
        <taxon>unclassified sequences</taxon>
        <taxon>metagenomes</taxon>
        <taxon>ecological metagenomes</taxon>
    </lineage>
</organism>
<keyword evidence="3" id="KW-1133">Transmembrane helix</keyword>
<feature type="transmembrane region" description="Helical" evidence="3">
    <location>
        <begin position="28"/>
        <end position="47"/>
    </location>
</feature>
<evidence type="ECO:0000256" key="2">
    <source>
        <dbReference type="ARBA" id="ARBA00022801"/>
    </source>
</evidence>
<evidence type="ECO:0000259" key="4">
    <source>
        <dbReference type="Pfam" id="PF10502"/>
    </source>
</evidence>
<dbReference type="InterPro" id="IPR000223">
    <property type="entry name" value="Pept_S26A_signal_pept_1"/>
</dbReference>
<dbReference type="GO" id="GO:0016020">
    <property type="term" value="C:membrane"/>
    <property type="evidence" value="ECO:0007669"/>
    <property type="project" value="InterPro"/>
</dbReference>
<sequence>MKDTAIHAGEIVWKAIRNFFLPRPNRWFFLRLGVTALVAFLVFKYALVPCVISGASMEPTVHSNGFTFCWRGKYLRHSPQRGDIVIIKYDRGIYFLKRVVGMPGEMVSFRDGKLYINGSFLDEPYVVFPSDWDMDPVKVGDGEYYVVGDNRSMPFAQHQKGVVRTGRIIGAPLF</sequence>
<evidence type="ECO:0000313" key="5">
    <source>
        <dbReference type="EMBL" id="MPM87653.1"/>
    </source>
</evidence>
<keyword evidence="3" id="KW-0812">Transmembrane</keyword>
<evidence type="ECO:0000256" key="3">
    <source>
        <dbReference type="SAM" id="Phobius"/>
    </source>
</evidence>
<dbReference type="GO" id="GO:0009003">
    <property type="term" value="F:signal peptidase activity"/>
    <property type="evidence" value="ECO:0007669"/>
    <property type="project" value="UniProtKB-EC"/>
</dbReference>
<dbReference type="InterPro" id="IPR019757">
    <property type="entry name" value="Pept_S26A_signal_pept_1_Lys-AS"/>
</dbReference>
<dbReference type="AlphaFoldDB" id="A0A645DFQ0"/>